<feature type="signal peptide" evidence="2">
    <location>
        <begin position="1"/>
        <end position="17"/>
    </location>
</feature>
<evidence type="ECO:0000256" key="1">
    <source>
        <dbReference type="SAM" id="MobiDB-lite"/>
    </source>
</evidence>
<dbReference type="AlphaFoldDB" id="A0AAV0BHU9"/>
<reference evidence="3" key="1">
    <citation type="submission" date="2022-06" db="EMBL/GenBank/DDBJ databases">
        <authorList>
            <consortium name="SYNGENTA / RWTH Aachen University"/>
        </authorList>
    </citation>
    <scope>NUCLEOTIDE SEQUENCE</scope>
</reference>
<feature type="compositionally biased region" description="Polar residues" evidence="1">
    <location>
        <begin position="118"/>
        <end position="127"/>
    </location>
</feature>
<dbReference type="Proteomes" id="UP001153365">
    <property type="component" value="Unassembled WGS sequence"/>
</dbReference>
<feature type="region of interest" description="Disordered" evidence="1">
    <location>
        <begin position="45"/>
        <end position="66"/>
    </location>
</feature>
<evidence type="ECO:0000313" key="3">
    <source>
        <dbReference type="EMBL" id="CAH7685858.1"/>
    </source>
</evidence>
<feature type="chain" id="PRO_5043998464" evidence="2">
    <location>
        <begin position="18"/>
        <end position="233"/>
    </location>
</feature>
<sequence length="233" mass="26071">MWALLKLILRVIISKQPFPIIIIFSASACCSPTKTTQSQIEFNSNDQQERIKGRRRRAQDEIHGTGYHTPTLSGSTLRYSKTIVGKKRGVMGAGMRALGRKFVRRSRRESRLNLESSKQANQISVRTLTPIKPSNEKQPPTNTSAADLEITEVNREALNVSVNPKLSNFYINIDSSQDKLSQELPDLNLRIDGNEKADSKVKEVAREGGMGDEGRRLLHGISVVSRCSQRQLV</sequence>
<gene>
    <name evidence="3" type="ORF">PPACK8108_LOCUS20450</name>
</gene>
<evidence type="ECO:0000256" key="2">
    <source>
        <dbReference type="SAM" id="SignalP"/>
    </source>
</evidence>
<proteinExistence type="predicted"/>
<dbReference type="EMBL" id="CALTRL010005754">
    <property type="protein sequence ID" value="CAH7685858.1"/>
    <property type="molecule type" value="Genomic_DNA"/>
</dbReference>
<feature type="region of interest" description="Disordered" evidence="1">
    <location>
        <begin position="109"/>
        <end position="144"/>
    </location>
</feature>
<dbReference type="PROSITE" id="PS51257">
    <property type="entry name" value="PROKAR_LIPOPROTEIN"/>
    <property type="match status" value="1"/>
</dbReference>
<keyword evidence="4" id="KW-1185">Reference proteome</keyword>
<keyword evidence="2" id="KW-0732">Signal</keyword>
<name>A0AAV0BHU9_PHAPC</name>
<protein>
    <submittedName>
        <fullName evidence="3">Uncharacterized protein</fullName>
    </submittedName>
</protein>
<evidence type="ECO:0000313" key="4">
    <source>
        <dbReference type="Proteomes" id="UP001153365"/>
    </source>
</evidence>
<accession>A0AAV0BHU9</accession>
<organism evidence="3 4">
    <name type="scientific">Phakopsora pachyrhizi</name>
    <name type="common">Asian soybean rust disease fungus</name>
    <dbReference type="NCBI Taxonomy" id="170000"/>
    <lineage>
        <taxon>Eukaryota</taxon>
        <taxon>Fungi</taxon>
        <taxon>Dikarya</taxon>
        <taxon>Basidiomycota</taxon>
        <taxon>Pucciniomycotina</taxon>
        <taxon>Pucciniomycetes</taxon>
        <taxon>Pucciniales</taxon>
        <taxon>Phakopsoraceae</taxon>
        <taxon>Phakopsora</taxon>
    </lineage>
</organism>
<comment type="caution">
    <text evidence="3">The sequence shown here is derived from an EMBL/GenBank/DDBJ whole genome shotgun (WGS) entry which is preliminary data.</text>
</comment>